<dbReference type="InterPro" id="IPR051606">
    <property type="entry name" value="Polyketide_Oxido-like"/>
</dbReference>
<dbReference type="GO" id="GO:0004074">
    <property type="term" value="F:biliverdin reductase [NAD(P)H] activity"/>
    <property type="evidence" value="ECO:0007669"/>
    <property type="project" value="TreeGrafter"/>
</dbReference>
<dbReference type="PANTHER" id="PTHR43355:SF2">
    <property type="entry name" value="FLAVIN REDUCTASE (NADPH)"/>
    <property type="match status" value="1"/>
</dbReference>
<dbReference type="Proteomes" id="UP000249754">
    <property type="component" value="Unassembled WGS sequence"/>
</dbReference>
<evidence type="ECO:0000259" key="1">
    <source>
        <dbReference type="Pfam" id="PF13460"/>
    </source>
</evidence>
<accession>A0A327T3L7</accession>
<protein>
    <submittedName>
        <fullName evidence="2">Putative NADH-flavin reductase</fullName>
    </submittedName>
</protein>
<dbReference type="OrthoDB" id="9790734at2"/>
<dbReference type="RefSeq" id="WP_111632593.1">
    <property type="nucleotide sequence ID" value="NZ_QLLR01000002.1"/>
</dbReference>
<feature type="domain" description="NAD(P)-binding" evidence="1">
    <location>
        <begin position="8"/>
        <end position="197"/>
    </location>
</feature>
<comment type="caution">
    <text evidence="2">The sequence shown here is derived from an EMBL/GenBank/DDBJ whole genome shotgun (WGS) entry which is preliminary data.</text>
</comment>
<dbReference type="InterPro" id="IPR016040">
    <property type="entry name" value="NAD(P)-bd_dom"/>
</dbReference>
<dbReference type="Pfam" id="PF13460">
    <property type="entry name" value="NAD_binding_10"/>
    <property type="match status" value="1"/>
</dbReference>
<dbReference type="EMBL" id="QLLR01000002">
    <property type="protein sequence ID" value="RAJ35758.1"/>
    <property type="molecule type" value="Genomic_DNA"/>
</dbReference>
<dbReference type="Gene3D" id="3.40.50.720">
    <property type="entry name" value="NAD(P)-binding Rossmann-like Domain"/>
    <property type="match status" value="1"/>
</dbReference>
<evidence type="ECO:0000313" key="3">
    <source>
        <dbReference type="Proteomes" id="UP000249754"/>
    </source>
</evidence>
<sequence>MKHIAVIGSTGSTGKEVVRLALESNYIVTVIERSPKSAQPQRNLKVIKGDVTDLESLVAALENIDFVISCFGPSNHKKVGNLMSLGTTNIVKACEKTGVKRLVFMSGFVQSDGEEFSFLTRLAIKLLRLYYSDSYKDKVIAEAAIQKSTLDWVIVRAPGLAHSKPTGQYTAGIKTKMSFKLLPYADCAKCLLDAVKEDHWTRQIINLGKS</sequence>
<dbReference type="SUPFAM" id="SSF51735">
    <property type="entry name" value="NAD(P)-binding Rossmann-fold domains"/>
    <property type="match status" value="1"/>
</dbReference>
<dbReference type="PANTHER" id="PTHR43355">
    <property type="entry name" value="FLAVIN REDUCTASE (NADPH)"/>
    <property type="match status" value="1"/>
</dbReference>
<dbReference type="InterPro" id="IPR036291">
    <property type="entry name" value="NAD(P)-bd_dom_sf"/>
</dbReference>
<dbReference type="AlphaFoldDB" id="A0A327T3L7"/>
<evidence type="ECO:0000313" key="2">
    <source>
        <dbReference type="EMBL" id="RAJ35758.1"/>
    </source>
</evidence>
<dbReference type="GO" id="GO:0042602">
    <property type="term" value="F:riboflavin reductase (NADPH) activity"/>
    <property type="evidence" value="ECO:0007669"/>
    <property type="project" value="TreeGrafter"/>
</dbReference>
<reference evidence="2 3" key="1">
    <citation type="submission" date="2018-06" db="EMBL/GenBank/DDBJ databases">
        <title>Genomic Encyclopedia of Archaeal and Bacterial Type Strains, Phase II (KMG-II): from individual species to whole genera.</title>
        <authorList>
            <person name="Goeker M."/>
        </authorList>
    </citation>
    <scope>NUCLEOTIDE SEQUENCE [LARGE SCALE GENOMIC DNA]</scope>
    <source>
        <strain evidence="2 3">DSM 14825</strain>
    </source>
</reference>
<gene>
    <name evidence="2" type="ORF">LY11_01005</name>
</gene>
<organism evidence="2 3">
    <name type="scientific">Pedobacter cryoconitis</name>
    <dbReference type="NCBI Taxonomy" id="188932"/>
    <lineage>
        <taxon>Bacteria</taxon>
        <taxon>Pseudomonadati</taxon>
        <taxon>Bacteroidota</taxon>
        <taxon>Sphingobacteriia</taxon>
        <taxon>Sphingobacteriales</taxon>
        <taxon>Sphingobacteriaceae</taxon>
        <taxon>Pedobacter</taxon>
    </lineage>
</organism>
<proteinExistence type="predicted"/>
<name>A0A327T3L7_9SPHI</name>